<name>A0ABR9DKY4_9GAMM</name>
<organism evidence="3 4">
    <name type="scientific">Methylomonas fluvii</name>
    <dbReference type="NCBI Taxonomy" id="1854564"/>
    <lineage>
        <taxon>Bacteria</taxon>
        <taxon>Pseudomonadati</taxon>
        <taxon>Pseudomonadota</taxon>
        <taxon>Gammaproteobacteria</taxon>
        <taxon>Methylococcales</taxon>
        <taxon>Methylococcaceae</taxon>
        <taxon>Methylomonas</taxon>
    </lineage>
</organism>
<dbReference type="PIRSF" id="PIRSF016919">
    <property type="entry name" value="HupE_UreJ"/>
    <property type="match status" value="1"/>
</dbReference>
<keyword evidence="4" id="KW-1185">Reference proteome</keyword>
<protein>
    <submittedName>
        <fullName evidence="3">HupE/UreJ family protein</fullName>
    </submittedName>
</protein>
<dbReference type="Pfam" id="PF04955">
    <property type="entry name" value="HupE_UreJ"/>
    <property type="match status" value="1"/>
</dbReference>
<keyword evidence="1" id="KW-0472">Membrane</keyword>
<reference evidence="3 4" key="1">
    <citation type="submission" date="2020-09" db="EMBL/GenBank/DDBJ databases">
        <title>Methylomonas albis sp. nov. and Methylomonas fluvii sp. nov.: Two cold-adapted methanotrophs from the River Elbe and an amended description of Methylovulum psychrotolerans strain Eb1.</title>
        <authorList>
            <person name="Bussmann I.K."/>
            <person name="Klings K.-W."/>
            <person name="Warnstedt J."/>
            <person name="Hoppert M."/>
            <person name="Saborowski A."/>
            <person name="Horn F."/>
            <person name="Liebner S."/>
        </authorList>
    </citation>
    <scope>NUCLEOTIDE SEQUENCE [LARGE SCALE GENOMIC DNA]</scope>
    <source>
        <strain evidence="3 4">EbB</strain>
    </source>
</reference>
<evidence type="ECO:0000256" key="1">
    <source>
        <dbReference type="SAM" id="Phobius"/>
    </source>
</evidence>
<feature type="transmembrane region" description="Helical" evidence="1">
    <location>
        <begin position="67"/>
        <end position="87"/>
    </location>
</feature>
<feature type="transmembrane region" description="Helical" evidence="1">
    <location>
        <begin position="93"/>
        <end position="111"/>
    </location>
</feature>
<comment type="caution">
    <text evidence="3">The sequence shown here is derived from an EMBL/GenBank/DDBJ whole genome shotgun (WGS) entry which is preliminary data.</text>
</comment>
<dbReference type="InterPro" id="IPR007038">
    <property type="entry name" value="HupE_UreJ"/>
</dbReference>
<gene>
    <name evidence="3" type="ORF">EBB_25245</name>
</gene>
<feature type="chain" id="PRO_5045793495" evidence="2">
    <location>
        <begin position="25"/>
        <end position="186"/>
    </location>
</feature>
<feature type="transmembrane region" description="Helical" evidence="1">
    <location>
        <begin position="40"/>
        <end position="60"/>
    </location>
</feature>
<accession>A0ABR9DKY4</accession>
<keyword evidence="1" id="KW-1133">Transmembrane helix</keyword>
<feature type="transmembrane region" description="Helical" evidence="1">
    <location>
        <begin position="118"/>
        <end position="135"/>
    </location>
</feature>
<keyword evidence="1" id="KW-0812">Transmembrane</keyword>
<proteinExistence type="predicted"/>
<keyword evidence="2" id="KW-0732">Signal</keyword>
<evidence type="ECO:0000313" key="4">
    <source>
        <dbReference type="Proteomes" id="UP000641152"/>
    </source>
</evidence>
<dbReference type="Proteomes" id="UP000641152">
    <property type="component" value="Unassembled WGS sequence"/>
</dbReference>
<evidence type="ECO:0000256" key="2">
    <source>
        <dbReference type="SAM" id="SignalP"/>
    </source>
</evidence>
<dbReference type="RefSeq" id="WP_192396378.1">
    <property type="nucleotide sequence ID" value="NZ_CAJHIU010000003.1"/>
</dbReference>
<sequence length="186" mass="20483">MNSKARYFQIFGLAAFLLPLSVDAHPLHIGAAEVGFLSGIIHPLESFDHILTMLAVGLWLSRSAKQTIYLMPWAFVVLMLIGGGLIFMPVDLVHAEIIMNLSVLLLSLMLAFRFKASLLIEAIIGGNIMLFHGYVHAYDIWLDEDALAYTAGFAMMTAMLMATGIVVKNRLLNCLEAKYPLAGRTV</sequence>
<dbReference type="EMBL" id="JACXST010000003">
    <property type="protein sequence ID" value="MBD9363737.1"/>
    <property type="molecule type" value="Genomic_DNA"/>
</dbReference>
<evidence type="ECO:0000313" key="3">
    <source>
        <dbReference type="EMBL" id="MBD9363737.1"/>
    </source>
</evidence>
<feature type="transmembrane region" description="Helical" evidence="1">
    <location>
        <begin position="147"/>
        <end position="167"/>
    </location>
</feature>
<feature type="signal peptide" evidence="2">
    <location>
        <begin position="1"/>
        <end position="24"/>
    </location>
</feature>